<proteinExistence type="predicted"/>
<reference evidence="1 2" key="2">
    <citation type="journal article" date="2022" name="Mol. Ecol. Resour.">
        <title>The genomes of chicory, endive, great burdock and yacon provide insights into Asteraceae paleo-polyploidization history and plant inulin production.</title>
        <authorList>
            <person name="Fan W."/>
            <person name="Wang S."/>
            <person name="Wang H."/>
            <person name="Wang A."/>
            <person name="Jiang F."/>
            <person name="Liu H."/>
            <person name="Zhao H."/>
            <person name="Xu D."/>
            <person name="Zhang Y."/>
        </authorList>
    </citation>
    <scope>NUCLEOTIDE SEQUENCE [LARGE SCALE GENOMIC DNA]</scope>
    <source>
        <strain evidence="2">cv. Yunnan</strain>
        <tissue evidence="1">Leaves</tissue>
    </source>
</reference>
<comment type="caution">
    <text evidence="1">The sequence shown here is derived from an EMBL/GenBank/DDBJ whole genome shotgun (WGS) entry which is preliminary data.</text>
</comment>
<evidence type="ECO:0000313" key="2">
    <source>
        <dbReference type="Proteomes" id="UP001056120"/>
    </source>
</evidence>
<gene>
    <name evidence="1" type="ORF">L1987_18492</name>
</gene>
<sequence>MIGSGFIWKLTSKIDIKELREKLKLELDQVRSLVQKLEDKEAEITHYSNLLCTTNNYESYTQLEYAAKVTIDMRLLLRINSEMGADYIDRIGLDSVGEFVEKEKRTPKANQYYRNSDFLLGKDRLPLESNKKLKSNGGRKSEYTTNLESHKNHVFRSCSNLL</sequence>
<dbReference type="Proteomes" id="UP001056120">
    <property type="component" value="Linkage Group LG06"/>
</dbReference>
<name>A0ACB9J1W6_9ASTR</name>
<keyword evidence="2" id="KW-1185">Reference proteome</keyword>
<reference evidence="2" key="1">
    <citation type="journal article" date="2022" name="Mol. Ecol. Resour.">
        <title>The genomes of chicory, endive, great burdock and yacon provide insights into Asteraceae palaeo-polyploidization history and plant inulin production.</title>
        <authorList>
            <person name="Fan W."/>
            <person name="Wang S."/>
            <person name="Wang H."/>
            <person name="Wang A."/>
            <person name="Jiang F."/>
            <person name="Liu H."/>
            <person name="Zhao H."/>
            <person name="Xu D."/>
            <person name="Zhang Y."/>
        </authorList>
    </citation>
    <scope>NUCLEOTIDE SEQUENCE [LARGE SCALE GENOMIC DNA]</scope>
    <source>
        <strain evidence="2">cv. Yunnan</strain>
    </source>
</reference>
<dbReference type="EMBL" id="CM042023">
    <property type="protein sequence ID" value="KAI3813760.1"/>
    <property type="molecule type" value="Genomic_DNA"/>
</dbReference>
<accession>A0ACB9J1W6</accession>
<evidence type="ECO:0000313" key="1">
    <source>
        <dbReference type="EMBL" id="KAI3813760.1"/>
    </source>
</evidence>
<protein>
    <submittedName>
        <fullName evidence="1">Uncharacterized protein</fullName>
    </submittedName>
</protein>
<organism evidence="1 2">
    <name type="scientific">Smallanthus sonchifolius</name>
    <dbReference type="NCBI Taxonomy" id="185202"/>
    <lineage>
        <taxon>Eukaryota</taxon>
        <taxon>Viridiplantae</taxon>
        <taxon>Streptophyta</taxon>
        <taxon>Embryophyta</taxon>
        <taxon>Tracheophyta</taxon>
        <taxon>Spermatophyta</taxon>
        <taxon>Magnoliopsida</taxon>
        <taxon>eudicotyledons</taxon>
        <taxon>Gunneridae</taxon>
        <taxon>Pentapetalae</taxon>
        <taxon>asterids</taxon>
        <taxon>campanulids</taxon>
        <taxon>Asterales</taxon>
        <taxon>Asteraceae</taxon>
        <taxon>Asteroideae</taxon>
        <taxon>Heliantheae alliance</taxon>
        <taxon>Millerieae</taxon>
        <taxon>Smallanthus</taxon>
    </lineage>
</organism>